<dbReference type="PANTHER" id="PTHR33204:SF18">
    <property type="entry name" value="TRANSCRIPTIONAL REGULATORY PROTEIN"/>
    <property type="match status" value="1"/>
</dbReference>
<evidence type="ECO:0000256" key="2">
    <source>
        <dbReference type="ARBA" id="ARBA00023125"/>
    </source>
</evidence>
<evidence type="ECO:0000256" key="1">
    <source>
        <dbReference type="ARBA" id="ARBA00023015"/>
    </source>
</evidence>
<keyword evidence="1" id="KW-0805">Transcription regulation</keyword>
<protein>
    <submittedName>
        <fullName evidence="5">HxlR family transcriptional regulator</fullName>
    </submittedName>
</protein>
<dbReference type="Pfam" id="PF02036">
    <property type="entry name" value="SCP2"/>
    <property type="match status" value="1"/>
</dbReference>
<comment type="caution">
    <text evidence="5">The sequence shown here is derived from an EMBL/GenBank/DDBJ whole genome shotgun (WGS) entry which is preliminary data.</text>
</comment>
<accession>A0A562I2B9</accession>
<dbReference type="OrthoDB" id="9792527at2"/>
<reference evidence="5 6" key="1">
    <citation type="submission" date="2019-07" db="EMBL/GenBank/DDBJ databases">
        <title>R&amp;d 2014.</title>
        <authorList>
            <person name="Klenk H.-P."/>
        </authorList>
    </citation>
    <scope>NUCLEOTIDE SEQUENCE [LARGE SCALE GENOMIC DNA]</scope>
    <source>
        <strain evidence="5 6">DSM 43868</strain>
    </source>
</reference>
<dbReference type="Gene3D" id="3.30.1050.10">
    <property type="entry name" value="SCP2 sterol-binding domain"/>
    <property type="match status" value="1"/>
</dbReference>
<dbReference type="PROSITE" id="PS51118">
    <property type="entry name" value="HTH_HXLR"/>
    <property type="match status" value="1"/>
</dbReference>
<dbReference type="Proteomes" id="UP000319825">
    <property type="component" value="Unassembled WGS sequence"/>
</dbReference>
<dbReference type="InterPro" id="IPR003033">
    <property type="entry name" value="SCP2_sterol-bd_dom"/>
</dbReference>
<dbReference type="Gene3D" id="1.10.10.10">
    <property type="entry name" value="Winged helix-like DNA-binding domain superfamily/Winged helix DNA-binding domain"/>
    <property type="match status" value="1"/>
</dbReference>
<evidence type="ECO:0000313" key="6">
    <source>
        <dbReference type="Proteomes" id="UP000319825"/>
    </source>
</evidence>
<dbReference type="InterPro" id="IPR036388">
    <property type="entry name" value="WH-like_DNA-bd_sf"/>
</dbReference>
<organism evidence="5 6">
    <name type="scientific">Micromonospora olivasterospora</name>
    <dbReference type="NCBI Taxonomy" id="1880"/>
    <lineage>
        <taxon>Bacteria</taxon>
        <taxon>Bacillati</taxon>
        <taxon>Actinomycetota</taxon>
        <taxon>Actinomycetes</taxon>
        <taxon>Micromonosporales</taxon>
        <taxon>Micromonosporaceae</taxon>
        <taxon>Micromonospora</taxon>
    </lineage>
</organism>
<evidence type="ECO:0000313" key="5">
    <source>
        <dbReference type="EMBL" id="TWH65140.1"/>
    </source>
</evidence>
<dbReference type="GO" id="GO:0003677">
    <property type="term" value="F:DNA binding"/>
    <property type="evidence" value="ECO:0007669"/>
    <property type="project" value="UniProtKB-KW"/>
</dbReference>
<keyword evidence="2" id="KW-0238">DNA-binding</keyword>
<dbReference type="InterPro" id="IPR002577">
    <property type="entry name" value="HTH_HxlR"/>
</dbReference>
<evidence type="ECO:0000256" key="3">
    <source>
        <dbReference type="ARBA" id="ARBA00023163"/>
    </source>
</evidence>
<name>A0A562I2B9_MICOL</name>
<dbReference type="InterPro" id="IPR036390">
    <property type="entry name" value="WH_DNA-bd_sf"/>
</dbReference>
<evidence type="ECO:0000259" key="4">
    <source>
        <dbReference type="PROSITE" id="PS51118"/>
    </source>
</evidence>
<dbReference type="SUPFAM" id="SSF55718">
    <property type="entry name" value="SCP-like"/>
    <property type="match status" value="1"/>
</dbReference>
<dbReference type="AlphaFoldDB" id="A0A562I2B9"/>
<sequence>MERPGSGAKRSYNQYCGLASALDILGERWTLLIIRELLMGPRRYSDLLVDLPGIGTNLLAERLKFLVDKGVVQQIDLKGTGSRLAYELAEPGESLRPIVLGLAHWGMDHVGDLSPADTVRPHWGFLAVEAMFQPEKASAIDESYEFRVDDQVFHVTVAGRVPRVGKGPADNPAMVAVTDAATFVQIGAGRLTPLIAMVSGRLTIEGDAEAVVRCCELLGIATGAMTAPSRAPSR</sequence>
<keyword evidence="3" id="KW-0804">Transcription</keyword>
<feature type="domain" description="HTH hxlR-type" evidence="4">
    <location>
        <begin position="16"/>
        <end position="114"/>
    </location>
</feature>
<dbReference type="RefSeq" id="WP_145772541.1">
    <property type="nucleotide sequence ID" value="NZ_BAAATQ010000054.1"/>
</dbReference>
<dbReference type="Pfam" id="PF01638">
    <property type="entry name" value="HxlR"/>
    <property type="match status" value="1"/>
</dbReference>
<gene>
    <name evidence="5" type="ORF">JD77_00075</name>
</gene>
<dbReference type="PANTHER" id="PTHR33204">
    <property type="entry name" value="TRANSCRIPTIONAL REGULATOR, MARR FAMILY"/>
    <property type="match status" value="1"/>
</dbReference>
<proteinExistence type="predicted"/>
<dbReference type="EMBL" id="VLKE01000001">
    <property type="protein sequence ID" value="TWH65140.1"/>
    <property type="molecule type" value="Genomic_DNA"/>
</dbReference>
<dbReference type="InterPro" id="IPR036527">
    <property type="entry name" value="SCP2_sterol-bd_dom_sf"/>
</dbReference>
<dbReference type="SUPFAM" id="SSF46785">
    <property type="entry name" value="Winged helix' DNA-binding domain"/>
    <property type="match status" value="1"/>
</dbReference>
<keyword evidence="6" id="KW-1185">Reference proteome</keyword>